<dbReference type="KEGG" id="falb:HYN59_05610"/>
<feature type="transmembrane region" description="Helical" evidence="1">
    <location>
        <begin position="155"/>
        <end position="183"/>
    </location>
</feature>
<dbReference type="Pfam" id="PF11188">
    <property type="entry name" value="DUF2975"/>
    <property type="match status" value="1"/>
</dbReference>
<dbReference type="OrthoDB" id="1376565at2"/>
<keyword evidence="1" id="KW-0472">Membrane</keyword>
<evidence type="ECO:0008006" key="4">
    <source>
        <dbReference type="Google" id="ProtNLM"/>
    </source>
</evidence>
<protein>
    <recommendedName>
        <fullName evidence="4">DUF2975 domain-containing protein</fullName>
    </recommendedName>
</protein>
<name>A0A2S1QW53_9FLAO</name>
<dbReference type="EMBL" id="CP029186">
    <property type="protein sequence ID" value="AWH84626.1"/>
    <property type="molecule type" value="Genomic_DNA"/>
</dbReference>
<organism evidence="2 3">
    <name type="scientific">Flavobacterium album</name>
    <dbReference type="NCBI Taxonomy" id="2175091"/>
    <lineage>
        <taxon>Bacteria</taxon>
        <taxon>Pseudomonadati</taxon>
        <taxon>Bacteroidota</taxon>
        <taxon>Flavobacteriia</taxon>
        <taxon>Flavobacteriales</taxon>
        <taxon>Flavobacteriaceae</taxon>
        <taxon>Flavobacterium</taxon>
    </lineage>
</organism>
<feature type="transmembrane region" description="Helical" evidence="1">
    <location>
        <begin position="203"/>
        <end position="225"/>
    </location>
</feature>
<keyword evidence="3" id="KW-1185">Reference proteome</keyword>
<reference evidence="2 3" key="1">
    <citation type="submission" date="2018-04" db="EMBL/GenBank/DDBJ databases">
        <title>Genome sequencing of Flavobacterium sp. HYN0059.</title>
        <authorList>
            <person name="Yi H."/>
            <person name="Baek C."/>
        </authorList>
    </citation>
    <scope>NUCLEOTIDE SEQUENCE [LARGE SCALE GENOMIC DNA]</scope>
    <source>
        <strain evidence="2 3">HYN0059</strain>
    </source>
</reference>
<gene>
    <name evidence="2" type="ORF">HYN59_05610</name>
</gene>
<proteinExistence type="predicted"/>
<feature type="transmembrane region" description="Helical" evidence="1">
    <location>
        <begin position="14"/>
        <end position="38"/>
    </location>
</feature>
<dbReference type="InterPro" id="IPR021354">
    <property type="entry name" value="DUF2975"/>
</dbReference>
<keyword evidence="1" id="KW-0812">Transmembrane</keyword>
<dbReference type="Proteomes" id="UP000244929">
    <property type="component" value="Chromosome"/>
</dbReference>
<feature type="transmembrane region" description="Helical" evidence="1">
    <location>
        <begin position="245"/>
        <end position="266"/>
    </location>
</feature>
<accession>A0A2S1QW53</accession>
<dbReference type="RefSeq" id="WP_108777332.1">
    <property type="nucleotide sequence ID" value="NZ_CP029186.1"/>
</dbReference>
<evidence type="ECO:0000313" key="2">
    <source>
        <dbReference type="EMBL" id="AWH84626.1"/>
    </source>
</evidence>
<evidence type="ECO:0000313" key="3">
    <source>
        <dbReference type="Proteomes" id="UP000244929"/>
    </source>
</evidence>
<evidence type="ECO:0000256" key="1">
    <source>
        <dbReference type="SAM" id="Phobius"/>
    </source>
</evidence>
<sequence length="284" mass="31938">MQKQQRKDRLVSRLYYVSAVALLLFTAYFAMIVGFDIFQEKQLDNFRPYPNHLTGYNMSANMRVMTFDSIINFKQNTSDEHSSFGSGSVIIKDGACAGVSRAEINSVLNDTTYAKTFTVQTKKIWTGEGADANEETISLSPAAVEAYITIKPKSIWLAIILAVRNYSFMLCIIFILFQLTLLFRKLKNDFSFNSSLSRTIWKVGNCLLVYQLLLFVTGALVMQFIDGAAYYQETAGTPGRQQILTLSISFDVNLAIVFTGLSLVVLSKLLNYGYELQQESDLTI</sequence>
<dbReference type="AlphaFoldDB" id="A0A2S1QW53"/>
<keyword evidence="1" id="KW-1133">Transmembrane helix</keyword>